<evidence type="ECO:0000313" key="4">
    <source>
        <dbReference type="Proteomes" id="UP000223982"/>
    </source>
</evidence>
<dbReference type="Proteomes" id="UP000223982">
    <property type="component" value="Unassembled WGS sequence"/>
</dbReference>
<reference evidence="3 4" key="1">
    <citation type="submission" date="2017-02" db="EMBL/GenBank/DDBJ databases">
        <title>Prevalence of linear plasmids in Propionibacterium acnes isolates obtained from cancerous prostatic tissue.</title>
        <authorList>
            <person name="Davidsson S."/>
            <person name="Bruggemann H."/>
        </authorList>
    </citation>
    <scope>NUCLEOTIDE SEQUENCE [LARGE SCALE GENOMIC DNA]</scope>
    <source>
        <strain evidence="3 4">09-9</strain>
    </source>
</reference>
<feature type="region of interest" description="Disordered" evidence="1">
    <location>
        <begin position="152"/>
        <end position="221"/>
    </location>
</feature>
<dbReference type="AlphaFoldDB" id="A0AA44ZF16"/>
<feature type="domain" description="Htaa" evidence="2">
    <location>
        <begin position="252"/>
        <end position="400"/>
    </location>
</feature>
<protein>
    <submittedName>
        <fullName evidence="3">HtaA domain protein</fullName>
    </submittedName>
</protein>
<accession>A0AA44ZF16</accession>
<sequence>MHWTINSHFLNALKMMMHGSWSTSSGASWNGKTFSFPASKGSLSSTAQRADVKYSGTVHFTGVGGRMDLTLADPEIVVNNGDDHVIMSVKSKTMVGQLVDYGRITFVDMTGSITQGQNDAAQVVGTNVKLNSQAVDAFAGFYQAGKPMDDIDSSLKLGSQSSRPEPTVAPKPSVKPKPKVSPKPSAKPKPTVAPKPDQNTIMAPQSDAATGAAAGEAPSTGAHKIIRKQVCTVVPGASRATSPTSIPAKVGKGSMNWGVSTSFVNALKGPMQGKWTMSGGASADGTRFNFPFSGGSYDRATKTGNLNFSGGVHFTGVHGLLDLSLSDPSLSLKNGKGVMKLTLNAGGMAPFKGRVDFANVSVVPSGSGFTATSVVLTGNGVQVWNGFYKKGHSMDNFSVSLGDKSDSASAAKQNSASLVKKSSASPTKRECHDVLVDAKTGQIISGSNGSLPNTGV</sequence>
<comment type="caution">
    <text evidence="3">The sequence shown here is derived from an EMBL/GenBank/DDBJ whole genome shotgun (WGS) entry which is preliminary data.</text>
</comment>
<feature type="compositionally biased region" description="Pro residues" evidence="1">
    <location>
        <begin position="181"/>
        <end position="193"/>
    </location>
</feature>
<proteinExistence type="predicted"/>
<evidence type="ECO:0000256" key="1">
    <source>
        <dbReference type="SAM" id="MobiDB-lite"/>
    </source>
</evidence>
<evidence type="ECO:0000313" key="3">
    <source>
        <dbReference type="EMBL" id="PHJ27710.1"/>
    </source>
</evidence>
<dbReference type="Pfam" id="PF04213">
    <property type="entry name" value="HtaA"/>
    <property type="match status" value="2"/>
</dbReference>
<feature type="compositionally biased region" description="Low complexity" evidence="1">
    <location>
        <begin position="203"/>
        <end position="221"/>
    </location>
</feature>
<feature type="domain" description="Htaa" evidence="2">
    <location>
        <begin position="2"/>
        <end position="152"/>
    </location>
</feature>
<evidence type="ECO:0000259" key="2">
    <source>
        <dbReference type="Pfam" id="PF04213"/>
    </source>
</evidence>
<name>A0AA44ZF16_CUTAC</name>
<dbReference type="EMBL" id="LKVB01000004">
    <property type="protein sequence ID" value="PHJ27710.1"/>
    <property type="molecule type" value="Genomic_DNA"/>
</dbReference>
<dbReference type="InterPro" id="IPR007331">
    <property type="entry name" value="Htaa"/>
</dbReference>
<organism evidence="3 4">
    <name type="scientific">Cutibacterium acnes</name>
    <name type="common">Propionibacterium acnes</name>
    <dbReference type="NCBI Taxonomy" id="1747"/>
    <lineage>
        <taxon>Bacteria</taxon>
        <taxon>Bacillati</taxon>
        <taxon>Actinomycetota</taxon>
        <taxon>Actinomycetes</taxon>
        <taxon>Propionibacteriales</taxon>
        <taxon>Propionibacteriaceae</taxon>
        <taxon>Cutibacterium</taxon>
    </lineage>
</organism>
<gene>
    <name evidence="3" type="ORF">APS60_04175</name>
</gene>